<protein>
    <recommendedName>
        <fullName evidence="1">Mycothiol-dependent maleylpyruvate isomerase metal-binding domain-containing protein</fullName>
    </recommendedName>
</protein>
<dbReference type="Pfam" id="PF11716">
    <property type="entry name" value="MDMPI_N"/>
    <property type="match status" value="1"/>
</dbReference>
<dbReference type="RefSeq" id="WP_150265092.1">
    <property type="nucleotide sequence ID" value="NZ_CP029194.1"/>
</dbReference>
<dbReference type="GO" id="GO:0046872">
    <property type="term" value="F:metal ion binding"/>
    <property type="evidence" value="ECO:0007669"/>
    <property type="project" value="InterPro"/>
</dbReference>
<dbReference type="InterPro" id="IPR034660">
    <property type="entry name" value="DinB/YfiT-like"/>
</dbReference>
<evidence type="ECO:0000313" key="3">
    <source>
        <dbReference type="Proteomes" id="UP000324106"/>
    </source>
</evidence>
<feature type="domain" description="Mycothiol-dependent maleylpyruvate isomerase metal-binding" evidence="1">
    <location>
        <begin position="20"/>
        <end position="167"/>
    </location>
</feature>
<gene>
    <name evidence="2" type="ORF">DEJ46_09250</name>
</gene>
<dbReference type="SUPFAM" id="SSF109854">
    <property type="entry name" value="DinB/YfiT-like putative metalloenzymes"/>
    <property type="match status" value="1"/>
</dbReference>
<accession>A0A5P2ALW9</accession>
<evidence type="ECO:0000259" key="1">
    <source>
        <dbReference type="Pfam" id="PF11716"/>
    </source>
</evidence>
<dbReference type="InterPro" id="IPR036527">
    <property type="entry name" value="SCP2_sterol-bd_dom_sf"/>
</dbReference>
<evidence type="ECO:0000313" key="2">
    <source>
        <dbReference type="EMBL" id="QES19254.1"/>
    </source>
</evidence>
<name>A0A5P2ALW9_STRVZ</name>
<dbReference type="EMBL" id="CP029194">
    <property type="protein sequence ID" value="QES19254.1"/>
    <property type="molecule type" value="Genomic_DNA"/>
</dbReference>
<dbReference type="OrthoDB" id="3669840at2"/>
<dbReference type="InterPro" id="IPR024344">
    <property type="entry name" value="MDMPI_metal-binding"/>
</dbReference>
<dbReference type="Gene3D" id="3.30.1050.10">
    <property type="entry name" value="SCP2 sterol-binding domain"/>
    <property type="match status" value="1"/>
</dbReference>
<dbReference type="AlphaFoldDB" id="A0A5P2ALW9"/>
<reference evidence="2 3" key="1">
    <citation type="submission" date="2018-05" db="EMBL/GenBank/DDBJ databases">
        <title>Streptomyces venezuelae.</title>
        <authorList>
            <person name="Kim W."/>
            <person name="Lee N."/>
            <person name="Cho B.-K."/>
        </authorList>
    </citation>
    <scope>NUCLEOTIDE SEQUENCE [LARGE SCALE GENOMIC DNA]</scope>
    <source>
        <strain evidence="2 3">ATCC 15068</strain>
    </source>
</reference>
<organism evidence="2 3">
    <name type="scientific">Streptomyces venezuelae</name>
    <dbReference type="NCBI Taxonomy" id="54571"/>
    <lineage>
        <taxon>Bacteria</taxon>
        <taxon>Bacillati</taxon>
        <taxon>Actinomycetota</taxon>
        <taxon>Actinomycetes</taxon>
        <taxon>Kitasatosporales</taxon>
        <taxon>Streptomycetaceae</taxon>
        <taxon>Streptomyces</taxon>
    </lineage>
</organism>
<dbReference type="Gene3D" id="1.20.120.450">
    <property type="entry name" value="dinb family like domain"/>
    <property type="match status" value="1"/>
</dbReference>
<sequence length="289" mass="30359">MGFVATFDPVSEHERTRAALAAAIPRLARLLREVPDLDAASGVPRWSVGDVGAHLTSVYLAYGSVVSPDAADTAVDWGSVLPSGDLPFVERITAMNDASVAVVDGEGRARLGDLIAERGETFLRITGNLAPDAPVAAPWYGPGPTLTVAVVTGLMLGESLVHGLDMARGAGLPWSIGGDEASLVIGQSMPTMMSLALDTAKARGVRVAFDLVVEGGPRLAVVVDDGAMTVTRDAPPRAYDCRLTVDPAAFLLVSFRRTPIWKAVALGRMRAGGRRPWLAMRLGRLVATP</sequence>
<dbReference type="SUPFAM" id="SSF55718">
    <property type="entry name" value="SCP-like"/>
    <property type="match status" value="1"/>
</dbReference>
<proteinExistence type="predicted"/>
<dbReference type="Proteomes" id="UP000324106">
    <property type="component" value="Chromosome"/>
</dbReference>